<evidence type="ECO:0000259" key="5">
    <source>
        <dbReference type="Pfam" id="PF04542"/>
    </source>
</evidence>
<dbReference type="SUPFAM" id="SSF88659">
    <property type="entry name" value="Sigma3 and sigma4 domains of RNA polymerase sigma factors"/>
    <property type="match status" value="1"/>
</dbReference>
<dbReference type="PANTHER" id="PTHR43133:SF51">
    <property type="entry name" value="RNA POLYMERASE SIGMA FACTOR"/>
    <property type="match status" value="1"/>
</dbReference>
<dbReference type="STRING" id="297318.BK138_17260"/>
<dbReference type="GO" id="GO:0006352">
    <property type="term" value="P:DNA-templated transcription initiation"/>
    <property type="evidence" value="ECO:0007669"/>
    <property type="project" value="InterPro"/>
</dbReference>
<keyword evidence="8" id="KW-1185">Reference proteome</keyword>
<dbReference type="Proteomes" id="UP000187172">
    <property type="component" value="Unassembled WGS sequence"/>
</dbReference>
<dbReference type="InterPro" id="IPR013249">
    <property type="entry name" value="RNA_pol_sigma70_r4_t2"/>
</dbReference>
<dbReference type="Gene3D" id="1.10.10.10">
    <property type="entry name" value="Winged helix-like DNA-binding domain superfamily/Winged helix DNA-binding domain"/>
    <property type="match status" value="1"/>
</dbReference>
<gene>
    <name evidence="7" type="ORF">BK138_17260</name>
</gene>
<evidence type="ECO:0000313" key="8">
    <source>
        <dbReference type="Proteomes" id="UP000187172"/>
    </source>
</evidence>
<dbReference type="AlphaFoldDB" id="A0A1R1EP49"/>
<dbReference type="Pfam" id="PF04542">
    <property type="entry name" value="Sigma70_r2"/>
    <property type="match status" value="1"/>
</dbReference>
<keyword evidence="3" id="KW-0731">Sigma factor</keyword>
<proteinExistence type="inferred from homology"/>
<accession>A0A1R1EP49</accession>
<keyword evidence="2" id="KW-0805">Transcription regulation</keyword>
<dbReference type="InterPro" id="IPR013324">
    <property type="entry name" value="RNA_pol_sigma_r3/r4-like"/>
</dbReference>
<dbReference type="InterPro" id="IPR014284">
    <property type="entry name" value="RNA_pol_sigma-70_dom"/>
</dbReference>
<evidence type="ECO:0000259" key="6">
    <source>
        <dbReference type="Pfam" id="PF08281"/>
    </source>
</evidence>
<feature type="domain" description="RNA polymerase sigma factor 70 region 4 type 2" evidence="6">
    <location>
        <begin position="111"/>
        <end position="162"/>
    </location>
</feature>
<dbReference type="GO" id="GO:0003677">
    <property type="term" value="F:DNA binding"/>
    <property type="evidence" value="ECO:0007669"/>
    <property type="project" value="InterPro"/>
</dbReference>
<comment type="caution">
    <text evidence="7">The sequence shown here is derived from an EMBL/GenBank/DDBJ whole genome shotgun (WGS) entry which is preliminary data.</text>
</comment>
<name>A0A1R1EP49_9BACL</name>
<evidence type="ECO:0000256" key="4">
    <source>
        <dbReference type="ARBA" id="ARBA00023163"/>
    </source>
</evidence>
<dbReference type="InterPro" id="IPR039425">
    <property type="entry name" value="RNA_pol_sigma-70-like"/>
</dbReference>
<dbReference type="EMBL" id="MRTP01000004">
    <property type="protein sequence ID" value="OMF53585.1"/>
    <property type="molecule type" value="Genomic_DNA"/>
</dbReference>
<dbReference type="NCBIfam" id="TIGR02937">
    <property type="entry name" value="sigma70-ECF"/>
    <property type="match status" value="1"/>
</dbReference>
<protein>
    <submittedName>
        <fullName evidence="7">RNA polymerase subunit sigma</fullName>
    </submittedName>
</protein>
<feature type="domain" description="RNA polymerase sigma-70 region 2" evidence="5">
    <location>
        <begin position="25"/>
        <end position="89"/>
    </location>
</feature>
<dbReference type="InterPro" id="IPR007627">
    <property type="entry name" value="RNA_pol_sigma70_r2"/>
</dbReference>
<keyword evidence="4" id="KW-0804">Transcription</keyword>
<dbReference type="PANTHER" id="PTHR43133">
    <property type="entry name" value="RNA POLYMERASE ECF-TYPE SIGMA FACTO"/>
    <property type="match status" value="1"/>
</dbReference>
<evidence type="ECO:0000256" key="1">
    <source>
        <dbReference type="ARBA" id="ARBA00010641"/>
    </source>
</evidence>
<comment type="similarity">
    <text evidence="1">Belongs to the sigma-70 factor family. ECF subfamily.</text>
</comment>
<organism evidence="7 8">
    <name type="scientific">Paenibacillus rhizosphaerae</name>
    <dbReference type="NCBI Taxonomy" id="297318"/>
    <lineage>
        <taxon>Bacteria</taxon>
        <taxon>Bacillati</taxon>
        <taxon>Bacillota</taxon>
        <taxon>Bacilli</taxon>
        <taxon>Bacillales</taxon>
        <taxon>Paenibacillaceae</taxon>
        <taxon>Paenibacillus</taxon>
    </lineage>
</organism>
<evidence type="ECO:0000313" key="7">
    <source>
        <dbReference type="EMBL" id="OMF53585.1"/>
    </source>
</evidence>
<reference evidence="7 8" key="1">
    <citation type="submission" date="2016-11" db="EMBL/GenBank/DDBJ databases">
        <title>Paenibacillus species isolates.</title>
        <authorList>
            <person name="Beno S.M."/>
        </authorList>
    </citation>
    <scope>NUCLEOTIDE SEQUENCE [LARGE SCALE GENOMIC DNA]</scope>
    <source>
        <strain evidence="7 8">FSL R5-0378</strain>
    </source>
</reference>
<dbReference type="CDD" id="cd06171">
    <property type="entry name" value="Sigma70_r4"/>
    <property type="match status" value="1"/>
</dbReference>
<dbReference type="SUPFAM" id="SSF88946">
    <property type="entry name" value="Sigma2 domain of RNA polymerase sigma factors"/>
    <property type="match status" value="1"/>
</dbReference>
<dbReference type="InterPro" id="IPR013325">
    <property type="entry name" value="RNA_pol_sigma_r2"/>
</dbReference>
<dbReference type="Pfam" id="PF08281">
    <property type="entry name" value="Sigma70_r4_2"/>
    <property type="match status" value="1"/>
</dbReference>
<evidence type="ECO:0000256" key="3">
    <source>
        <dbReference type="ARBA" id="ARBA00023082"/>
    </source>
</evidence>
<sequence>MTEQELAAAACAGDEEAFFSFLSIHKRKLYGIAYSYMHNESDALDMLQEGAYKGWLKCHTLKDPAAMLPWLIRILIRCCIEEIRRRKRRPPIVMEQAYRNSPEMVSVAKLDMENALNRLKPKYRHVIILRYYNDMTIPEIAKALGKAEGTVKTWLHQGLKQLRGKINYGGELRYDQQS</sequence>
<evidence type="ECO:0000256" key="2">
    <source>
        <dbReference type="ARBA" id="ARBA00023015"/>
    </source>
</evidence>
<dbReference type="InterPro" id="IPR036388">
    <property type="entry name" value="WH-like_DNA-bd_sf"/>
</dbReference>
<dbReference type="RefSeq" id="WP_076171065.1">
    <property type="nucleotide sequence ID" value="NZ_MRTP01000004.1"/>
</dbReference>
<dbReference type="GO" id="GO:0016987">
    <property type="term" value="F:sigma factor activity"/>
    <property type="evidence" value="ECO:0007669"/>
    <property type="project" value="UniProtKB-KW"/>
</dbReference>
<dbReference type="Gene3D" id="1.10.1740.10">
    <property type="match status" value="1"/>
</dbReference>